<comment type="subcellular location">
    <subcellularLocation>
        <location evidence="5 6">Cytoplasm</location>
    </subcellularLocation>
</comment>
<evidence type="ECO:0000259" key="8">
    <source>
        <dbReference type="Pfam" id="PF02601"/>
    </source>
</evidence>
<comment type="catalytic activity">
    <reaction evidence="5 6">
        <text>Exonucleolytic cleavage in either 5'- to 3'- or 3'- to 5'-direction to yield nucleoside 5'-phosphates.</text>
        <dbReference type="EC" id="3.1.11.6"/>
    </reaction>
</comment>
<dbReference type="GO" id="GO:0003676">
    <property type="term" value="F:nucleic acid binding"/>
    <property type="evidence" value="ECO:0007669"/>
    <property type="project" value="InterPro"/>
</dbReference>
<reference evidence="10 11" key="1">
    <citation type="submission" date="2016-10" db="EMBL/GenBank/DDBJ databases">
        <authorList>
            <person name="de Groot N.N."/>
        </authorList>
    </citation>
    <scope>NUCLEOTIDE SEQUENCE [LARGE SCALE GENOMIC DNA]</scope>
    <source>
        <strain evidence="10 11">DSM 29439</strain>
    </source>
</reference>
<comment type="function">
    <text evidence="5">Bidirectionally degrades single-stranded DNA into large acid-insoluble oligonucleotides, which are then degraded further into small acid-soluble oligonucleotides.</text>
</comment>
<dbReference type="GO" id="GO:0008855">
    <property type="term" value="F:exodeoxyribonuclease VII activity"/>
    <property type="evidence" value="ECO:0007669"/>
    <property type="project" value="UniProtKB-UniRule"/>
</dbReference>
<feature type="domain" description="Exonuclease VII large subunit C-terminal" evidence="8">
    <location>
        <begin position="133"/>
        <end position="471"/>
    </location>
</feature>
<keyword evidence="4 5" id="KW-0269">Exonuclease</keyword>
<dbReference type="EMBL" id="FOJB01000001">
    <property type="protein sequence ID" value="SEV98526.1"/>
    <property type="molecule type" value="Genomic_DNA"/>
</dbReference>
<dbReference type="RefSeq" id="WP_091428289.1">
    <property type="nucleotide sequence ID" value="NZ_FOJB01000001.1"/>
</dbReference>
<dbReference type="GO" id="GO:0005737">
    <property type="term" value="C:cytoplasm"/>
    <property type="evidence" value="ECO:0007669"/>
    <property type="project" value="UniProtKB-SubCell"/>
</dbReference>
<sequence>MSDLIDDPQPGENAPEFTVSEISGALKKTIEGAFGRVRVRGEVGRVMLARSGHLYFDVKDDRSVLAAVSWKGQVSRLSIKPEEGMEVIVTGKLTTFGSQSKYQLNVDDVVVAGEGALMAMLEKRKKVLAAEGLFAPERKKKLPFLPEVIGVVTSPSGAVIRDILHRLRDRFPRKVLIWPVAVQGEACAPQVAAAIEGFNRMQPGGALTRPDLLIVARGGGSIEDLWGFNEEIVARAAAASDIPLISAVGHETDTTLIDYVSDLRAPTPTAAAEHAVPVRLELLAWTEEQGTRLTRSLEQALTQRGQRLRDLARALPRVETLLDNPRQRLDTVSHKLPAALRSMTQTRRVKLTEASAGLRPRVLTARLAPMRDRLGMVASRLDPDRITDANKRRTVEITGLSARLDRAFLANTKRHVDRLSSLERMRQTLGYTETLKRGYAVVRGDGDVVTTQVAAAQAKSLEIEFADGRLALDRAATSAVKPIKPATKPKPKKDAPDQGSLF</sequence>
<evidence type="ECO:0000256" key="4">
    <source>
        <dbReference type="ARBA" id="ARBA00022839"/>
    </source>
</evidence>
<dbReference type="AlphaFoldDB" id="A0A1I0NC97"/>
<evidence type="ECO:0000256" key="1">
    <source>
        <dbReference type="ARBA" id="ARBA00022490"/>
    </source>
</evidence>
<dbReference type="InterPro" id="IPR020579">
    <property type="entry name" value="Exonuc_VII_lsu_C"/>
</dbReference>
<keyword evidence="3 5" id="KW-0378">Hydrolase</keyword>
<comment type="similarity">
    <text evidence="5 6">Belongs to the XseA family.</text>
</comment>
<dbReference type="OrthoDB" id="9802795at2"/>
<evidence type="ECO:0000256" key="5">
    <source>
        <dbReference type="HAMAP-Rule" id="MF_00378"/>
    </source>
</evidence>
<dbReference type="CDD" id="cd04489">
    <property type="entry name" value="ExoVII_LU_OBF"/>
    <property type="match status" value="1"/>
</dbReference>
<dbReference type="HAMAP" id="MF_00378">
    <property type="entry name" value="Exonuc_7_L"/>
    <property type="match status" value="1"/>
</dbReference>
<feature type="region of interest" description="Disordered" evidence="7">
    <location>
        <begin position="477"/>
        <end position="502"/>
    </location>
</feature>
<gene>
    <name evidence="5" type="primary">xseA</name>
    <name evidence="10" type="ORF">SAMN05444851_0695</name>
</gene>
<accession>A0A1I0NC97</accession>
<dbReference type="PANTHER" id="PTHR30008">
    <property type="entry name" value="EXODEOXYRIBONUCLEASE 7 LARGE SUBUNIT"/>
    <property type="match status" value="1"/>
</dbReference>
<evidence type="ECO:0000256" key="6">
    <source>
        <dbReference type="RuleBase" id="RU004355"/>
    </source>
</evidence>
<evidence type="ECO:0000313" key="11">
    <source>
        <dbReference type="Proteomes" id="UP000199650"/>
    </source>
</evidence>
<protein>
    <recommendedName>
        <fullName evidence="5">Exodeoxyribonuclease 7 large subunit</fullName>
        <ecNumber evidence="5">3.1.11.6</ecNumber>
    </recommendedName>
    <alternativeName>
        <fullName evidence="5">Exodeoxyribonuclease VII large subunit</fullName>
        <shortName evidence="5">Exonuclease VII large subunit</shortName>
    </alternativeName>
</protein>
<evidence type="ECO:0000256" key="2">
    <source>
        <dbReference type="ARBA" id="ARBA00022722"/>
    </source>
</evidence>
<name>A0A1I0NC97_9RHOB</name>
<evidence type="ECO:0000259" key="9">
    <source>
        <dbReference type="Pfam" id="PF13742"/>
    </source>
</evidence>
<evidence type="ECO:0000313" key="10">
    <source>
        <dbReference type="EMBL" id="SEV98526.1"/>
    </source>
</evidence>
<keyword evidence="2 5" id="KW-0540">Nuclease</keyword>
<feature type="domain" description="OB-fold nucleic acid binding" evidence="9">
    <location>
        <begin position="17"/>
        <end position="109"/>
    </location>
</feature>
<dbReference type="PANTHER" id="PTHR30008:SF0">
    <property type="entry name" value="EXODEOXYRIBONUCLEASE 7 LARGE SUBUNIT"/>
    <property type="match status" value="1"/>
</dbReference>
<evidence type="ECO:0000256" key="3">
    <source>
        <dbReference type="ARBA" id="ARBA00022801"/>
    </source>
</evidence>
<dbReference type="NCBIfam" id="TIGR00237">
    <property type="entry name" value="xseA"/>
    <property type="match status" value="1"/>
</dbReference>
<dbReference type="STRING" id="1173584.SAMN05444851_0695"/>
<proteinExistence type="inferred from homology"/>
<dbReference type="InterPro" id="IPR025824">
    <property type="entry name" value="OB-fold_nuc-bd_dom"/>
</dbReference>
<dbReference type="Pfam" id="PF02601">
    <property type="entry name" value="Exonuc_VII_L"/>
    <property type="match status" value="1"/>
</dbReference>
<dbReference type="EC" id="3.1.11.6" evidence="5"/>
<organism evidence="10 11">
    <name type="scientific">Aliiroseovarius sediminilitoris</name>
    <dbReference type="NCBI Taxonomy" id="1173584"/>
    <lineage>
        <taxon>Bacteria</taxon>
        <taxon>Pseudomonadati</taxon>
        <taxon>Pseudomonadota</taxon>
        <taxon>Alphaproteobacteria</taxon>
        <taxon>Rhodobacterales</taxon>
        <taxon>Paracoccaceae</taxon>
        <taxon>Aliiroseovarius</taxon>
    </lineage>
</organism>
<keyword evidence="1 5" id="KW-0963">Cytoplasm</keyword>
<keyword evidence="11" id="KW-1185">Reference proteome</keyword>
<dbReference type="InterPro" id="IPR003753">
    <property type="entry name" value="Exonuc_VII_L"/>
</dbReference>
<dbReference type="Pfam" id="PF13742">
    <property type="entry name" value="tRNA_anti_2"/>
    <property type="match status" value="1"/>
</dbReference>
<dbReference type="GO" id="GO:0006308">
    <property type="term" value="P:DNA catabolic process"/>
    <property type="evidence" value="ECO:0007669"/>
    <property type="project" value="UniProtKB-UniRule"/>
</dbReference>
<dbReference type="GO" id="GO:0009318">
    <property type="term" value="C:exodeoxyribonuclease VII complex"/>
    <property type="evidence" value="ECO:0007669"/>
    <property type="project" value="UniProtKB-UniRule"/>
</dbReference>
<evidence type="ECO:0000256" key="7">
    <source>
        <dbReference type="SAM" id="MobiDB-lite"/>
    </source>
</evidence>
<dbReference type="Proteomes" id="UP000199650">
    <property type="component" value="Unassembled WGS sequence"/>
</dbReference>
<comment type="subunit">
    <text evidence="5">Heterooligomer composed of large and small subunits.</text>
</comment>